<dbReference type="EMBL" id="KV010051">
    <property type="protein sequence ID" value="KZV28623.1"/>
    <property type="molecule type" value="Genomic_DNA"/>
</dbReference>
<evidence type="ECO:0000256" key="1">
    <source>
        <dbReference type="SAM" id="MobiDB-lite"/>
    </source>
</evidence>
<evidence type="ECO:0000313" key="3">
    <source>
        <dbReference type="Proteomes" id="UP000250235"/>
    </source>
</evidence>
<feature type="region of interest" description="Disordered" evidence="1">
    <location>
        <begin position="420"/>
        <end position="474"/>
    </location>
</feature>
<protein>
    <submittedName>
        <fullName evidence="2">Uncharacterized protein</fullName>
    </submittedName>
</protein>
<gene>
    <name evidence="2" type="ORF">F511_38454</name>
</gene>
<reference evidence="2 3" key="1">
    <citation type="journal article" date="2015" name="Proc. Natl. Acad. Sci. U.S.A.">
        <title>The resurrection genome of Boea hygrometrica: A blueprint for survival of dehydration.</title>
        <authorList>
            <person name="Xiao L."/>
            <person name="Yang G."/>
            <person name="Zhang L."/>
            <person name="Yang X."/>
            <person name="Zhao S."/>
            <person name="Ji Z."/>
            <person name="Zhou Q."/>
            <person name="Hu M."/>
            <person name="Wang Y."/>
            <person name="Chen M."/>
            <person name="Xu Y."/>
            <person name="Jin H."/>
            <person name="Xiao X."/>
            <person name="Hu G."/>
            <person name="Bao F."/>
            <person name="Hu Y."/>
            <person name="Wan P."/>
            <person name="Li L."/>
            <person name="Deng X."/>
            <person name="Kuang T."/>
            <person name="Xiang C."/>
            <person name="Zhu J.K."/>
            <person name="Oliver M.J."/>
            <person name="He Y."/>
        </authorList>
    </citation>
    <scope>NUCLEOTIDE SEQUENCE [LARGE SCALE GENOMIC DNA]</scope>
    <source>
        <strain evidence="3">cv. XS01</strain>
    </source>
</reference>
<organism evidence="2 3">
    <name type="scientific">Dorcoceras hygrometricum</name>
    <dbReference type="NCBI Taxonomy" id="472368"/>
    <lineage>
        <taxon>Eukaryota</taxon>
        <taxon>Viridiplantae</taxon>
        <taxon>Streptophyta</taxon>
        <taxon>Embryophyta</taxon>
        <taxon>Tracheophyta</taxon>
        <taxon>Spermatophyta</taxon>
        <taxon>Magnoliopsida</taxon>
        <taxon>eudicotyledons</taxon>
        <taxon>Gunneridae</taxon>
        <taxon>Pentapetalae</taxon>
        <taxon>asterids</taxon>
        <taxon>lamiids</taxon>
        <taxon>Lamiales</taxon>
        <taxon>Gesneriaceae</taxon>
        <taxon>Didymocarpoideae</taxon>
        <taxon>Trichosporeae</taxon>
        <taxon>Loxocarpinae</taxon>
        <taxon>Dorcoceras</taxon>
    </lineage>
</organism>
<proteinExistence type="predicted"/>
<dbReference type="Proteomes" id="UP000250235">
    <property type="component" value="Unassembled WGS sequence"/>
</dbReference>
<keyword evidence="3" id="KW-1185">Reference proteome</keyword>
<feature type="region of interest" description="Disordered" evidence="1">
    <location>
        <begin position="247"/>
        <end position="273"/>
    </location>
</feature>
<sequence>MWGGGCAHMPARVLHVVRTVRAPSCETCMHGYRPAGSKPFRALRVGRVLCCRTAPGSDQSHKEIDTSAVEQLRPPNPIHDRNLLAGMVGIYSVDDGRRRRDGREDTASRGLTTFVTPKPHFQTNPSDHGKASSNIAPYTLGITDSACKNDSLMVSIQYGPFKSNIPIRSTTIDKSRVARDPITMNTSWRSNSDIACVTRSFYIESTRTHKPQVASWAPTLTVGSVVDLAVDPTAFVGVFRRGPDVQIITSDSSSSSSSSQSDPISPHDSSSRHIPITFVDDTAQTSMPSASVTAPDYTEPFARLRTSVDNISHEQMQSRFHVEKLKADISKRILHLETALIAASESHDRAVLIQTDILRKEMKEQKAALSREMNDELKGVQDQQAALSHDLMDLRVKAQENFNTLTSQLSELFDYINRGGDAKKGESSSSRGPQPPPDDRGRPGSGDGGFRPREGSRSGSSSKRYYRSGGSHKGSGRGIGYWLADLVLVMEDSDLEKVVGADLRVKDITEVVDLTKDQEEALDTG</sequence>
<dbReference type="AlphaFoldDB" id="A0A2Z7B422"/>
<name>A0A2Z7B422_9LAMI</name>
<accession>A0A2Z7B422</accession>
<feature type="compositionally biased region" description="Low complexity" evidence="1">
    <location>
        <begin position="250"/>
        <end position="273"/>
    </location>
</feature>
<feature type="compositionally biased region" description="Low complexity" evidence="1">
    <location>
        <begin position="457"/>
        <end position="469"/>
    </location>
</feature>
<evidence type="ECO:0000313" key="2">
    <source>
        <dbReference type="EMBL" id="KZV28623.1"/>
    </source>
</evidence>